<accession>A0ABW3MZ01</accession>
<evidence type="ECO:0000313" key="3">
    <source>
        <dbReference type="Proteomes" id="UP001597046"/>
    </source>
</evidence>
<keyword evidence="1" id="KW-1133">Transmembrane helix</keyword>
<reference evidence="3" key="1">
    <citation type="journal article" date="2019" name="Int. J. Syst. Evol. Microbiol.">
        <title>The Global Catalogue of Microorganisms (GCM) 10K type strain sequencing project: providing services to taxonomists for standard genome sequencing and annotation.</title>
        <authorList>
            <consortium name="The Broad Institute Genomics Platform"/>
            <consortium name="The Broad Institute Genome Sequencing Center for Infectious Disease"/>
            <person name="Wu L."/>
            <person name="Ma J."/>
        </authorList>
    </citation>
    <scope>NUCLEOTIDE SEQUENCE [LARGE SCALE GENOMIC DNA]</scope>
    <source>
        <strain evidence="3">CCUG 57508</strain>
    </source>
</reference>
<keyword evidence="1" id="KW-0472">Membrane</keyword>
<organism evidence="2 3">
    <name type="scientific">Terrabacter terrigena</name>
    <dbReference type="NCBI Taxonomy" id="574718"/>
    <lineage>
        <taxon>Bacteria</taxon>
        <taxon>Bacillati</taxon>
        <taxon>Actinomycetota</taxon>
        <taxon>Actinomycetes</taxon>
        <taxon>Micrococcales</taxon>
        <taxon>Intrasporangiaceae</taxon>
        <taxon>Terrabacter</taxon>
    </lineage>
</organism>
<evidence type="ECO:0000313" key="2">
    <source>
        <dbReference type="EMBL" id="MFD1055922.1"/>
    </source>
</evidence>
<feature type="transmembrane region" description="Helical" evidence="1">
    <location>
        <begin position="56"/>
        <end position="75"/>
    </location>
</feature>
<proteinExistence type="predicted"/>
<evidence type="ECO:0000256" key="1">
    <source>
        <dbReference type="SAM" id="Phobius"/>
    </source>
</evidence>
<feature type="transmembrane region" description="Helical" evidence="1">
    <location>
        <begin position="21"/>
        <end position="44"/>
    </location>
</feature>
<protein>
    <recommendedName>
        <fullName evidence="4">MFS transporter</fullName>
    </recommendedName>
</protein>
<sequence>MSTDAAQDQLPITQIPPRFKFVVICVLIITGVCLLSNIAIALFVDAPNEQVKDVMKVLSAGFQLGFGTILGLVGGKAA</sequence>
<evidence type="ECO:0008006" key="4">
    <source>
        <dbReference type="Google" id="ProtNLM"/>
    </source>
</evidence>
<dbReference type="EMBL" id="JBHTKH010000012">
    <property type="protein sequence ID" value="MFD1055922.1"/>
    <property type="molecule type" value="Genomic_DNA"/>
</dbReference>
<comment type="caution">
    <text evidence="2">The sequence shown here is derived from an EMBL/GenBank/DDBJ whole genome shotgun (WGS) entry which is preliminary data.</text>
</comment>
<gene>
    <name evidence="2" type="ORF">ACFQ2V_16535</name>
</gene>
<keyword evidence="3" id="KW-1185">Reference proteome</keyword>
<dbReference type="RefSeq" id="WP_386053952.1">
    <property type="nucleotide sequence ID" value="NZ_JBHTKH010000012.1"/>
</dbReference>
<keyword evidence="1" id="KW-0812">Transmembrane</keyword>
<name>A0ABW3MZ01_9MICO</name>
<dbReference type="Proteomes" id="UP001597046">
    <property type="component" value="Unassembled WGS sequence"/>
</dbReference>